<dbReference type="Ensembl" id="ENSAOCT00000060016.1">
    <property type="protein sequence ID" value="ENSAOCP00000069161.1"/>
    <property type="gene ID" value="ENSAOCG00000016134.2"/>
</dbReference>
<evidence type="ECO:0000256" key="2">
    <source>
        <dbReference type="ARBA" id="ARBA00010979"/>
    </source>
</evidence>
<sequence length="515" mass="59592">MVRAKRGKPVQRPKKTQQYGEDDPESYRNMPVPDKKSSQYTKDKIDEFHDEKIAKLLARGVQMESDEEDLDDEEEVMALDDSESDEEEEDEEEEGTDMESDLEGKKDEDLPNEMAWGTRKKMFYDSDYVTTKGKSQEELEAEEQEEEEEAKNIQKRLAANLSEEDYDLNFFQDFAVEEKDESETVDKQERIVKDLKQMSQKEKMKLLKKESPELLELIQDFKAKLTELKDELQPLVQMVKDGKIPAGKGADYLKTKQQLYLNYCTNISFYLVLKAKRIPAHNHPVIERLLTYRNLINELGAVDARLVPEFRQLLAGEVKGKTSSEPAEGKKTRVPSKKEKDSGDATPEAEEDSDSDLDEEAALRFYREVEERMKLKRKSNKPEAEVLEENEGDDDEDEDPDAKRGITYQMAKNKGLTPKRKKIDRNPRVKHREKFRRAKIRRKGQVCIPHTDETTFIALLKCITKLPGTVCSFISLNQECVAHFLQVREVRREETRYSGEMSGIRAGVKKSVKLK</sequence>
<dbReference type="Pfam" id="PF04000">
    <property type="entry name" value="Sas10_Utp3"/>
    <property type="match status" value="1"/>
</dbReference>
<name>A0AAQ5ZX96_AMPOC</name>
<dbReference type="GO" id="GO:0032040">
    <property type="term" value="C:small-subunit processome"/>
    <property type="evidence" value="ECO:0007669"/>
    <property type="project" value="TreeGrafter"/>
</dbReference>
<evidence type="ECO:0000313" key="7">
    <source>
        <dbReference type="Ensembl" id="ENSAOCP00000069161.1"/>
    </source>
</evidence>
<dbReference type="InterPro" id="IPR018972">
    <property type="entry name" value="Sas10_C_dom"/>
</dbReference>
<organism evidence="7 8">
    <name type="scientific">Amphiprion ocellaris</name>
    <name type="common">Clown anemonefish</name>
    <dbReference type="NCBI Taxonomy" id="80972"/>
    <lineage>
        <taxon>Eukaryota</taxon>
        <taxon>Metazoa</taxon>
        <taxon>Chordata</taxon>
        <taxon>Craniata</taxon>
        <taxon>Vertebrata</taxon>
        <taxon>Euteleostomi</taxon>
        <taxon>Actinopterygii</taxon>
        <taxon>Neopterygii</taxon>
        <taxon>Teleostei</taxon>
        <taxon>Neoteleostei</taxon>
        <taxon>Acanthomorphata</taxon>
        <taxon>Ovalentaria</taxon>
        <taxon>Pomacentridae</taxon>
        <taxon>Amphiprion</taxon>
    </lineage>
</organism>
<dbReference type="GO" id="GO:0000462">
    <property type="term" value="P:maturation of SSU-rRNA from tricistronic rRNA transcript (SSU-rRNA, 5.8S rRNA, LSU-rRNA)"/>
    <property type="evidence" value="ECO:0007669"/>
    <property type="project" value="TreeGrafter"/>
</dbReference>
<feature type="domain" description="Sas10 C-terminal" evidence="6">
    <location>
        <begin position="401"/>
        <end position="447"/>
    </location>
</feature>
<feature type="region of interest" description="Disordered" evidence="5">
    <location>
        <begin position="58"/>
        <end position="118"/>
    </location>
</feature>
<evidence type="ECO:0000256" key="1">
    <source>
        <dbReference type="ARBA" id="ARBA00004604"/>
    </source>
</evidence>
<feature type="compositionally biased region" description="Acidic residues" evidence="5">
    <location>
        <begin position="64"/>
        <end position="101"/>
    </location>
</feature>
<feature type="region of interest" description="Disordered" evidence="5">
    <location>
        <begin position="319"/>
        <end position="357"/>
    </location>
</feature>
<reference evidence="7" key="2">
    <citation type="submission" date="2025-08" db="UniProtKB">
        <authorList>
            <consortium name="Ensembl"/>
        </authorList>
    </citation>
    <scope>IDENTIFICATION</scope>
</reference>
<feature type="compositionally biased region" description="Acidic residues" evidence="5">
    <location>
        <begin position="138"/>
        <end position="149"/>
    </location>
</feature>
<feature type="compositionally biased region" description="Basic and acidic residues" evidence="5">
    <location>
        <begin position="33"/>
        <end position="46"/>
    </location>
</feature>
<evidence type="ECO:0000256" key="5">
    <source>
        <dbReference type="SAM" id="MobiDB-lite"/>
    </source>
</evidence>
<dbReference type="PANTHER" id="PTHR13237">
    <property type="entry name" value="SOMETHING ABOUT SILENCING PROTEIN 10-RELATED"/>
    <property type="match status" value="1"/>
</dbReference>
<dbReference type="Proteomes" id="UP001501940">
    <property type="component" value="Chromosome 5"/>
</dbReference>
<feature type="region of interest" description="Disordered" evidence="5">
    <location>
        <begin position="374"/>
        <end position="406"/>
    </location>
</feature>
<dbReference type="PANTHER" id="PTHR13237:SF8">
    <property type="entry name" value="SOMETHING ABOUT SILENCING PROTEIN 10"/>
    <property type="match status" value="1"/>
</dbReference>
<reference evidence="7" key="3">
    <citation type="submission" date="2025-09" db="UniProtKB">
        <authorList>
            <consortium name="Ensembl"/>
        </authorList>
    </citation>
    <scope>IDENTIFICATION</scope>
</reference>
<comment type="similarity">
    <text evidence="2">Belongs to the SAS10 family.</text>
</comment>
<evidence type="ECO:0000259" key="6">
    <source>
        <dbReference type="Pfam" id="PF09368"/>
    </source>
</evidence>
<evidence type="ECO:0000313" key="8">
    <source>
        <dbReference type="Proteomes" id="UP001501940"/>
    </source>
</evidence>
<feature type="compositionally biased region" description="Basic and acidic residues" evidence="5">
    <location>
        <begin position="319"/>
        <end position="343"/>
    </location>
</feature>
<comment type="subcellular location">
    <subcellularLocation>
        <location evidence="1">Nucleus</location>
        <location evidence="1">Nucleolus</location>
    </subcellularLocation>
</comment>
<feature type="region of interest" description="Disordered" evidence="5">
    <location>
        <begin position="131"/>
        <end position="151"/>
    </location>
</feature>
<keyword evidence="8" id="KW-1185">Reference proteome</keyword>
<accession>A0AAQ5ZX96</accession>
<gene>
    <name evidence="7" type="primary">UTP3</name>
</gene>
<keyword evidence="4" id="KW-0539">Nucleus</keyword>
<dbReference type="InterPro" id="IPR007146">
    <property type="entry name" value="Sas10/Utp3/C1D"/>
</dbReference>
<protein>
    <recommendedName>
        <fullName evidence="6">Sas10 C-terminal domain-containing protein</fullName>
    </recommendedName>
</protein>
<dbReference type="AlphaFoldDB" id="A0AAQ5ZX96"/>
<evidence type="ECO:0000256" key="4">
    <source>
        <dbReference type="ARBA" id="ARBA00023242"/>
    </source>
</evidence>
<evidence type="ECO:0000256" key="3">
    <source>
        <dbReference type="ARBA" id="ARBA00022553"/>
    </source>
</evidence>
<keyword evidence="3" id="KW-0597">Phosphoprotein</keyword>
<proteinExistence type="inferred from homology"/>
<dbReference type="GeneTree" id="ENSGT00500000044947"/>
<feature type="region of interest" description="Disordered" evidence="5">
    <location>
        <begin position="1"/>
        <end position="46"/>
    </location>
</feature>
<feature type="compositionally biased region" description="Basic residues" evidence="5">
    <location>
        <begin position="1"/>
        <end position="15"/>
    </location>
</feature>
<feature type="compositionally biased region" description="Acidic residues" evidence="5">
    <location>
        <begin position="385"/>
        <end position="400"/>
    </location>
</feature>
<feature type="domain" description="Sas10 C-terminal" evidence="6">
    <location>
        <begin position="486"/>
        <end position="514"/>
    </location>
</feature>
<feature type="compositionally biased region" description="Acidic residues" evidence="5">
    <location>
        <begin position="347"/>
        <end position="357"/>
    </location>
</feature>
<dbReference type="Pfam" id="PF09368">
    <property type="entry name" value="Sas10"/>
    <property type="match status" value="2"/>
</dbReference>
<reference evidence="7 8" key="1">
    <citation type="submission" date="2022-01" db="EMBL/GenBank/DDBJ databases">
        <title>A chromosome-scale genome assembly of the false clownfish, Amphiprion ocellaris.</title>
        <authorList>
            <person name="Ryu T."/>
        </authorList>
    </citation>
    <scope>NUCLEOTIDE SEQUENCE [LARGE SCALE GENOMIC DNA]</scope>
</reference>